<dbReference type="AlphaFoldDB" id="A0A381Z4D4"/>
<comment type="function">
    <text evidence="1">Alpha-L-fucosidase is responsible for hydrolyzing the alpha-1,6-linked fucose joined to the reducing-end N-acetylglucosamine of the carbohydrate moieties of glycoproteins.</text>
</comment>
<proteinExistence type="inferred from homology"/>
<dbReference type="InterPro" id="IPR026876">
    <property type="entry name" value="Fn3_assoc_repeat"/>
</dbReference>
<reference evidence="8" key="1">
    <citation type="submission" date="2018-05" db="EMBL/GenBank/DDBJ databases">
        <authorList>
            <person name="Lanie J.A."/>
            <person name="Ng W.-L."/>
            <person name="Kazmierczak K.M."/>
            <person name="Andrzejewski T.M."/>
            <person name="Davidsen T.M."/>
            <person name="Wayne K.J."/>
            <person name="Tettelin H."/>
            <person name="Glass J.I."/>
            <person name="Rusch D."/>
            <person name="Podicherti R."/>
            <person name="Tsui H.-C.T."/>
            <person name="Winkler M.E."/>
        </authorList>
    </citation>
    <scope>NUCLEOTIDE SEQUENCE</scope>
</reference>
<dbReference type="Pfam" id="PF13287">
    <property type="entry name" value="Fn3_assoc"/>
    <property type="match status" value="1"/>
</dbReference>
<evidence type="ECO:0000256" key="5">
    <source>
        <dbReference type="ARBA" id="ARBA00022801"/>
    </source>
</evidence>
<dbReference type="GO" id="GO:0004560">
    <property type="term" value="F:alpha-L-fucosidase activity"/>
    <property type="evidence" value="ECO:0007669"/>
    <property type="project" value="InterPro"/>
</dbReference>
<evidence type="ECO:0000259" key="7">
    <source>
        <dbReference type="Pfam" id="PF01120"/>
    </source>
</evidence>
<dbReference type="EMBL" id="UINC01019811">
    <property type="protein sequence ID" value="SVA83801.1"/>
    <property type="molecule type" value="Genomic_DNA"/>
</dbReference>
<feature type="domain" description="Glycoside hydrolase family 29 N-terminal" evidence="7">
    <location>
        <begin position="35"/>
        <end position="360"/>
    </location>
</feature>
<evidence type="ECO:0000256" key="1">
    <source>
        <dbReference type="ARBA" id="ARBA00004071"/>
    </source>
</evidence>
<dbReference type="InterPro" id="IPR057739">
    <property type="entry name" value="Glyco_hydro_29_N"/>
</dbReference>
<dbReference type="Pfam" id="PF01120">
    <property type="entry name" value="Alpha_L_fucos"/>
    <property type="match status" value="1"/>
</dbReference>
<dbReference type="Gene3D" id="2.60.40.1180">
    <property type="entry name" value="Golgi alpha-mannosidase II"/>
    <property type="match status" value="1"/>
</dbReference>
<dbReference type="SMART" id="SM00812">
    <property type="entry name" value="Alpha_L_fucos"/>
    <property type="match status" value="1"/>
</dbReference>
<dbReference type="Gene3D" id="3.20.20.80">
    <property type="entry name" value="Glycosidases"/>
    <property type="match status" value="1"/>
</dbReference>
<dbReference type="GO" id="GO:0006004">
    <property type="term" value="P:fucose metabolic process"/>
    <property type="evidence" value="ECO:0007669"/>
    <property type="project" value="InterPro"/>
</dbReference>
<dbReference type="PRINTS" id="PR00741">
    <property type="entry name" value="GLHYDRLASE29"/>
</dbReference>
<feature type="non-terminal residue" evidence="8">
    <location>
        <position position="567"/>
    </location>
</feature>
<keyword evidence="5" id="KW-0378">Hydrolase</keyword>
<dbReference type="GO" id="GO:0005764">
    <property type="term" value="C:lysosome"/>
    <property type="evidence" value="ECO:0007669"/>
    <property type="project" value="TreeGrafter"/>
</dbReference>
<comment type="similarity">
    <text evidence="2">Belongs to the glycosyl hydrolase 29 family.</text>
</comment>
<sequence>MLDSVTRILYLLNKLFILFVFVFTCQAFAAETGGDDLDHESRMSWWREARFGLFIHWGLYAIPAGEWDSETTHGEWIRTTAQIPIDQYDKFIGQFNPKKFDADRWVQMAKHAGMRYIVITSKHHDGFSLFDSEHTEFDVMSTPFKRDIMDELATACRKYGLKMCWYYSIMDWHHPDYLPRRNWESRSEDGAAYDRYVAYMKNQLKELIDNYGDIGVLWFDGEWEGTWNHDYGKDLYDYVRTLQPSIIVNNRVDIGRSGMAGLTRSGGYVGDFGTPEQEIPGTGFPGVDWETCMTMNTHWGHNKNDGDWKSSKDLIQKLADICSKGGNFLLNVGPTSEGLFPQESVDRLEQIGDWMKVNGESIYGTSASPFKSLSWGRCTQKVTSGGSRLFLHVFSWPESGRLVIPGIYNKVDRAFLLADKRKDIEAFNEKDNIVIRVPASQPDPFNTVIALDLIGKPDVNDPPVIDDRQKIFIDQVDVLITTERENVEIYYTLDGTDPDKRSRSVSGGVTLTETGLVTAQNFRDGRPVSGTTQALFTKVAPHPGVKVKKAERGLRYAYYEGSWDSLP</sequence>
<evidence type="ECO:0000256" key="2">
    <source>
        <dbReference type="ARBA" id="ARBA00007951"/>
    </source>
</evidence>
<dbReference type="GO" id="GO:0016139">
    <property type="term" value="P:glycoside catabolic process"/>
    <property type="evidence" value="ECO:0007669"/>
    <property type="project" value="TreeGrafter"/>
</dbReference>
<dbReference type="SUPFAM" id="SSF51445">
    <property type="entry name" value="(Trans)glycosidases"/>
    <property type="match status" value="1"/>
</dbReference>
<dbReference type="InterPro" id="IPR013780">
    <property type="entry name" value="Glyco_hydro_b"/>
</dbReference>
<dbReference type="PANTHER" id="PTHR10030:SF37">
    <property type="entry name" value="ALPHA-L-FUCOSIDASE-RELATED"/>
    <property type="match status" value="1"/>
</dbReference>
<keyword evidence="4" id="KW-0732">Signal</keyword>
<dbReference type="InterPro" id="IPR000933">
    <property type="entry name" value="Glyco_hydro_29"/>
</dbReference>
<evidence type="ECO:0000256" key="4">
    <source>
        <dbReference type="ARBA" id="ARBA00022729"/>
    </source>
</evidence>
<dbReference type="InterPro" id="IPR016286">
    <property type="entry name" value="FUC_metazoa-typ"/>
</dbReference>
<evidence type="ECO:0000256" key="3">
    <source>
        <dbReference type="ARBA" id="ARBA00012662"/>
    </source>
</evidence>
<organism evidence="8">
    <name type="scientific">marine metagenome</name>
    <dbReference type="NCBI Taxonomy" id="408172"/>
    <lineage>
        <taxon>unclassified sequences</taxon>
        <taxon>metagenomes</taxon>
        <taxon>ecological metagenomes</taxon>
    </lineage>
</organism>
<gene>
    <name evidence="8" type="ORF">METZ01_LOCUS136655</name>
</gene>
<evidence type="ECO:0000256" key="6">
    <source>
        <dbReference type="ARBA" id="ARBA00023295"/>
    </source>
</evidence>
<dbReference type="PANTHER" id="PTHR10030">
    <property type="entry name" value="ALPHA-L-FUCOSIDASE"/>
    <property type="match status" value="1"/>
</dbReference>
<name>A0A381Z4D4_9ZZZZ</name>
<protein>
    <recommendedName>
        <fullName evidence="3">alpha-L-fucosidase</fullName>
        <ecNumber evidence="3">3.2.1.51</ecNumber>
    </recommendedName>
</protein>
<keyword evidence="6" id="KW-0326">Glycosidase</keyword>
<dbReference type="EC" id="3.2.1.51" evidence="3"/>
<accession>A0A381Z4D4</accession>
<dbReference type="InterPro" id="IPR017853">
    <property type="entry name" value="GH"/>
</dbReference>
<evidence type="ECO:0000313" key="8">
    <source>
        <dbReference type="EMBL" id="SVA83801.1"/>
    </source>
</evidence>